<evidence type="ECO:0000259" key="9">
    <source>
        <dbReference type="Pfam" id="PF02108"/>
    </source>
</evidence>
<protein>
    <recommendedName>
        <fullName evidence="3">Flagellar assembly protein FliH</fullName>
    </recommendedName>
</protein>
<comment type="similarity">
    <text evidence="2">Belongs to the FliH family.</text>
</comment>
<evidence type="ECO:0000256" key="2">
    <source>
        <dbReference type="ARBA" id="ARBA00006602"/>
    </source>
</evidence>
<feature type="coiled-coil region" evidence="8">
    <location>
        <begin position="46"/>
        <end position="128"/>
    </location>
</feature>
<keyword evidence="6" id="KW-0653">Protein transport</keyword>
<gene>
    <name evidence="10" type="ORF">CR532_01495</name>
</gene>
<organism evidence="10 11">
    <name type="scientific">Candidatus Borreliella tachyglossi</name>
    <dbReference type="NCBI Taxonomy" id="1964448"/>
    <lineage>
        <taxon>Bacteria</taxon>
        <taxon>Pseudomonadati</taxon>
        <taxon>Spirochaetota</taxon>
        <taxon>Spirochaetia</taxon>
        <taxon>Spirochaetales</taxon>
        <taxon>Borreliaceae</taxon>
        <taxon>Borreliella</taxon>
    </lineage>
</organism>
<keyword evidence="10" id="KW-0966">Cell projection</keyword>
<proteinExistence type="inferred from homology"/>
<feature type="domain" description="Flagellar assembly protein FliH/Type III secretion system HrpE" evidence="9">
    <location>
        <begin position="169"/>
        <end position="295"/>
    </location>
</feature>
<dbReference type="Pfam" id="PF02108">
    <property type="entry name" value="FliH"/>
    <property type="match status" value="1"/>
</dbReference>
<keyword evidence="8" id="KW-0175">Coiled coil</keyword>
<dbReference type="GO" id="GO:0044781">
    <property type="term" value="P:bacterial-type flagellum organization"/>
    <property type="evidence" value="ECO:0007669"/>
    <property type="project" value="UniProtKB-KW"/>
</dbReference>
<evidence type="ECO:0000256" key="6">
    <source>
        <dbReference type="ARBA" id="ARBA00022927"/>
    </source>
</evidence>
<dbReference type="OrthoDB" id="306494at2"/>
<dbReference type="PANTHER" id="PTHR34982:SF1">
    <property type="entry name" value="FLAGELLAR ASSEMBLY PROTEIN FLIH"/>
    <property type="match status" value="1"/>
</dbReference>
<dbReference type="RefSeq" id="WP_108729079.1">
    <property type="nucleotide sequence ID" value="NZ_CP025785.1"/>
</dbReference>
<dbReference type="Proteomes" id="UP000244655">
    <property type="component" value="Chromosome"/>
</dbReference>
<dbReference type="InterPro" id="IPR051472">
    <property type="entry name" value="T3SS_Stator/FliH"/>
</dbReference>
<dbReference type="GO" id="GO:0005829">
    <property type="term" value="C:cytosol"/>
    <property type="evidence" value="ECO:0007669"/>
    <property type="project" value="TreeGrafter"/>
</dbReference>
<evidence type="ECO:0000256" key="3">
    <source>
        <dbReference type="ARBA" id="ARBA00016507"/>
    </source>
</evidence>
<keyword evidence="10" id="KW-0282">Flagellum</keyword>
<dbReference type="EMBL" id="CP025785">
    <property type="protein sequence ID" value="AWG42679.1"/>
    <property type="molecule type" value="Genomic_DNA"/>
</dbReference>
<keyword evidence="5" id="KW-1005">Bacterial flagellum biogenesis</keyword>
<dbReference type="GO" id="GO:0015031">
    <property type="term" value="P:protein transport"/>
    <property type="evidence" value="ECO:0007669"/>
    <property type="project" value="UniProtKB-KW"/>
</dbReference>
<evidence type="ECO:0000256" key="8">
    <source>
        <dbReference type="SAM" id="Coils"/>
    </source>
</evidence>
<dbReference type="NCBIfam" id="NF005198">
    <property type="entry name" value="PRK06669.1-3"/>
    <property type="match status" value="1"/>
</dbReference>
<name>A0A2S1LWJ8_9SPIR</name>
<keyword evidence="10" id="KW-0969">Cilium</keyword>
<evidence type="ECO:0000313" key="11">
    <source>
        <dbReference type="Proteomes" id="UP000244655"/>
    </source>
</evidence>
<comment type="function">
    <text evidence="1">Needed for flagellar regrowth and assembly.</text>
</comment>
<dbReference type="AlphaFoldDB" id="A0A2S1LWJ8"/>
<sequence length="306" mass="35042">MSKILYKSKEVINAVKLEFVEIANPIFESLEIKRKENEAYDIDNRSISLRNELEALMEKKQKLQEELDSSHEFTKREIDAECARLIEGAREKAGQIIALANEQAEALQREAENKKETIERQSNSEIERIVGEYEGRLKNELEIEVTRGRQEGYDAGFKKGGEDFDRVLGKLNSIISSLVSKRREIIESSRDQIMNLVMQIAVKVVKRIIDSHKGVIIENVNEALKKINSKTNIVVRVNLDDMEIVSHQKNEFISKFDLIENLEVVEDVNIGKGGCVIETDFGEIDARISSQLDRIEERVKNFSSLF</sequence>
<evidence type="ECO:0000313" key="10">
    <source>
        <dbReference type="EMBL" id="AWG42679.1"/>
    </source>
</evidence>
<keyword evidence="4" id="KW-0813">Transport</keyword>
<keyword evidence="11" id="KW-1185">Reference proteome</keyword>
<accession>A0A2S1LWJ8</accession>
<keyword evidence="7" id="KW-1006">Bacterial flagellum protein export</keyword>
<dbReference type="InterPro" id="IPR018035">
    <property type="entry name" value="Flagellar_FliH/T3SS_HrpE"/>
</dbReference>
<evidence type="ECO:0000256" key="7">
    <source>
        <dbReference type="ARBA" id="ARBA00023225"/>
    </source>
</evidence>
<reference evidence="10 11" key="1">
    <citation type="submission" date="2018-01" db="EMBL/GenBank/DDBJ databases">
        <title>Genome sequence of Borrelia tachyglossi.</title>
        <authorList>
            <person name="Gofton A.W."/>
        </authorList>
    </citation>
    <scope>NUCLEOTIDE SEQUENCE [LARGE SCALE GENOMIC DNA]</scope>
    <source>
        <strain evidence="10 11">Bc-F10-1268</strain>
    </source>
</reference>
<evidence type="ECO:0000256" key="1">
    <source>
        <dbReference type="ARBA" id="ARBA00003041"/>
    </source>
</evidence>
<evidence type="ECO:0000256" key="4">
    <source>
        <dbReference type="ARBA" id="ARBA00022448"/>
    </source>
</evidence>
<evidence type="ECO:0000256" key="5">
    <source>
        <dbReference type="ARBA" id="ARBA00022795"/>
    </source>
</evidence>
<dbReference type="PANTHER" id="PTHR34982">
    <property type="entry name" value="YOP PROTEINS TRANSLOCATION PROTEIN L"/>
    <property type="match status" value="1"/>
</dbReference>